<dbReference type="Proteomes" id="UP000759131">
    <property type="component" value="Unassembled WGS sequence"/>
</dbReference>
<comment type="similarity">
    <text evidence="1">Belongs to the SH3BP5 family.</text>
</comment>
<dbReference type="PANTHER" id="PTHR19423:SF1">
    <property type="entry name" value="SH3 DOMAIN-BINDING PROTEIN 5"/>
    <property type="match status" value="1"/>
</dbReference>
<name>A0A7R9Q974_9ACAR</name>
<dbReference type="AlphaFoldDB" id="A0A7R9Q974"/>
<evidence type="ECO:0000313" key="4">
    <source>
        <dbReference type="Proteomes" id="UP000759131"/>
    </source>
</evidence>
<gene>
    <name evidence="3" type="ORF">OSB1V03_LOCUS16795</name>
</gene>
<evidence type="ECO:0000256" key="1">
    <source>
        <dbReference type="ARBA" id="ARBA00007796"/>
    </source>
</evidence>
<dbReference type="EMBL" id="OC873755">
    <property type="protein sequence ID" value="CAD7636952.1"/>
    <property type="molecule type" value="Genomic_DNA"/>
</dbReference>
<reference evidence="3" key="1">
    <citation type="submission" date="2020-11" db="EMBL/GenBank/DDBJ databases">
        <authorList>
            <person name="Tran Van P."/>
        </authorList>
    </citation>
    <scope>NUCLEOTIDE SEQUENCE</scope>
</reference>
<sequence length="280" mass="32394">MLSSDNLLHMNGSQTTDDFSDDIDHHFSPIPDPRVQVRYHCHYWHQSCHTFSLLPIVTLYMERPATHHKLHSSSPPMLSSDNLLHMNGSQTTDDFSDDIDHHFSPIPDPRVQIELENLNTSTDLINKLEVELNESRTHFHLLLSDSSQKISELAKKLGSCVERVKPYYEARVRAKELRVETQRAALRFERATSSHIVAKEMVRLAEEGLQKEGTVLDDSWQEVLNHSTSRVNDCERERISEQLLHQKVSQDYNNSEQLVLQLHKQLKRSINKARYACIPN</sequence>
<protein>
    <submittedName>
        <fullName evidence="3">Uncharacterized protein</fullName>
    </submittedName>
</protein>
<dbReference type="InterPro" id="IPR007940">
    <property type="entry name" value="SH3BP5"/>
</dbReference>
<dbReference type="PANTHER" id="PTHR19423">
    <property type="entry name" value="SH3 DOMAIN-BINDING PROTEIN 5"/>
    <property type="match status" value="1"/>
</dbReference>
<dbReference type="OrthoDB" id="446789at2759"/>
<keyword evidence="4" id="KW-1185">Reference proteome</keyword>
<accession>A0A7R9Q974</accession>
<dbReference type="EMBL" id="CAJPIZ010019180">
    <property type="protein sequence ID" value="CAG2116840.1"/>
    <property type="molecule type" value="Genomic_DNA"/>
</dbReference>
<dbReference type="GO" id="GO:0035556">
    <property type="term" value="P:intracellular signal transduction"/>
    <property type="evidence" value="ECO:0007669"/>
    <property type="project" value="InterPro"/>
</dbReference>
<evidence type="ECO:0000256" key="2">
    <source>
        <dbReference type="ARBA" id="ARBA00023054"/>
    </source>
</evidence>
<dbReference type="GO" id="GO:0004860">
    <property type="term" value="F:protein kinase inhibitor activity"/>
    <property type="evidence" value="ECO:0007669"/>
    <property type="project" value="TreeGrafter"/>
</dbReference>
<evidence type="ECO:0000313" key="3">
    <source>
        <dbReference type="EMBL" id="CAD7636952.1"/>
    </source>
</evidence>
<keyword evidence="2" id="KW-0175">Coiled coil</keyword>
<organism evidence="3">
    <name type="scientific">Medioppia subpectinata</name>
    <dbReference type="NCBI Taxonomy" id="1979941"/>
    <lineage>
        <taxon>Eukaryota</taxon>
        <taxon>Metazoa</taxon>
        <taxon>Ecdysozoa</taxon>
        <taxon>Arthropoda</taxon>
        <taxon>Chelicerata</taxon>
        <taxon>Arachnida</taxon>
        <taxon>Acari</taxon>
        <taxon>Acariformes</taxon>
        <taxon>Sarcoptiformes</taxon>
        <taxon>Oribatida</taxon>
        <taxon>Brachypylina</taxon>
        <taxon>Oppioidea</taxon>
        <taxon>Oppiidae</taxon>
        <taxon>Medioppia</taxon>
    </lineage>
</organism>
<feature type="non-terminal residue" evidence="3">
    <location>
        <position position="1"/>
    </location>
</feature>
<dbReference type="Pfam" id="PF05276">
    <property type="entry name" value="SH3BP5"/>
    <property type="match status" value="1"/>
</dbReference>
<dbReference type="GO" id="GO:0005737">
    <property type="term" value="C:cytoplasm"/>
    <property type="evidence" value="ECO:0007669"/>
    <property type="project" value="TreeGrafter"/>
</dbReference>
<proteinExistence type="inferred from homology"/>